<reference evidence="4" key="2">
    <citation type="journal article" date="2019" name="Int. J. Syst. Evol. Microbiol.">
        <title>The Global Catalogue of Microorganisms (GCM) 10K type strain sequencing project: providing services to taxonomists for standard genome sequencing and annotation.</title>
        <authorList>
            <consortium name="The Broad Institute Genomics Platform"/>
            <consortium name="The Broad Institute Genome Sequencing Center for Infectious Disease"/>
            <person name="Wu L."/>
            <person name="Ma J."/>
        </authorList>
    </citation>
    <scope>NUCLEOTIDE SEQUENCE [LARGE SCALE GENOMIC DNA]</scope>
    <source>
        <strain evidence="4">NBRC 107710</strain>
    </source>
</reference>
<comment type="caution">
    <text evidence="2">The sequence shown here is derived from an EMBL/GenBank/DDBJ whole genome shotgun (WGS) entry which is preliminary data.</text>
</comment>
<reference evidence="1" key="1">
    <citation type="journal article" date="2014" name="Int. J. Syst. Evol. Microbiol.">
        <title>Complete genome of a new Firmicutes species belonging to the dominant human colonic microbiota ('Ruminococcus bicirculans') reveals two chromosomes and a selective capacity to utilize plant glucans.</title>
        <authorList>
            <consortium name="NISC Comparative Sequencing Program"/>
            <person name="Wegmann U."/>
            <person name="Louis P."/>
            <person name="Goesmann A."/>
            <person name="Henrissat B."/>
            <person name="Duncan S.H."/>
            <person name="Flint H.J."/>
        </authorList>
    </citation>
    <scope>NUCLEOTIDE SEQUENCE</scope>
    <source>
        <strain evidence="1">NBRC 107710</strain>
    </source>
</reference>
<reference evidence="1" key="4">
    <citation type="submission" date="2023-01" db="EMBL/GenBank/DDBJ databases">
        <title>Draft genome sequence of Methylobacterium brachythecii strain NBRC 107710.</title>
        <authorList>
            <person name="Sun Q."/>
            <person name="Mori K."/>
        </authorList>
    </citation>
    <scope>NUCLEOTIDE SEQUENCE</scope>
    <source>
        <strain evidence="1">NBRC 107710</strain>
    </source>
</reference>
<dbReference type="Proteomes" id="UP000517759">
    <property type="component" value="Unassembled WGS sequence"/>
</dbReference>
<evidence type="ECO:0000313" key="3">
    <source>
        <dbReference type="Proteomes" id="UP000517759"/>
    </source>
</evidence>
<reference evidence="2 3" key="3">
    <citation type="submission" date="2020-08" db="EMBL/GenBank/DDBJ databases">
        <title>Genomic Encyclopedia of Type Strains, Phase IV (KMG-IV): sequencing the most valuable type-strain genomes for metagenomic binning, comparative biology and taxonomic classification.</title>
        <authorList>
            <person name="Goeker M."/>
        </authorList>
    </citation>
    <scope>NUCLEOTIDE SEQUENCE [LARGE SCALE GENOMIC DNA]</scope>
    <source>
        <strain evidence="2 3">DSM 24105</strain>
    </source>
</reference>
<keyword evidence="4" id="KW-1185">Reference proteome</keyword>
<organism evidence="2 3">
    <name type="scientific">Methylobacterium brachythecii</name>
    <dbReference type="NCBI Taxonomy" id="1176177"/>
    <lineage>
        <taxon>Bacteria</taxon>
        <taxon>Pseudomonadati</taxon>
        <taxon>Pseudomonadota</taxon>
        <taxon>Alphaproteobacteria</taxon>
        <taxon>Hyphomicrobiales</taxon>
        <taxon>Methylobacteriaceae</taxon>
        <taxon>Methylobacterium</taxon>
    </lineage>
</organism>
<evidence type="ECO:0000313" key="4">
    <source>
        <dbReference type="Proteomes" id="UP001156881"/>
    </source>
</evidence>
<evidence type="ECO:0000313" key="1">
    <source>
        <dbReference type="EMBL" id="GLS45114.1"/>
    </source>
</evidence>
<dbReference type="RefSeq" id="WP_183507887.1">
    <property type="nucleotide sequence ID" value="NZ_BSPG01000018.1"/>
</dbReference>
<dbReference type="Proteomes" id="UP001156881">
    <property type="component" value="Unassembled WGS sequence"/>
</dbReference>
<accession>A0A7W6AIZ4</accession>
<protein>
    <submittedName>
        <fullName evidence="2">Uncharacterized protein</fullName>
    </submittedName>
</protein>
<evidence type="ECO:0000313" key="2">
    <source>
        <dbReference type="EMBL" id="MBB3904223.1"/>
    </source>
</evidence>
<dbReference type="EMBL" id="BSPG01000018">
    <property type="protein sequence ID" value="GLS45114.1"/>
    <property type="molecule type" value="Genomic_DNA"/>
</dbReference>
<proteinExistence type="predicted"/>
<dbReference type="AlphaFoldDB" id="A0A7W6AIZ4"/>
<gene>
    <name evidence="1" type="ORF">GCM10007884_31030</name>
    <name evidence="2" type="ORF">GGR33_003742</name>
</gene>
<sequence>MKVELSGGSVRINSSIAVVAADTGNVRLAITAPHGELVLPVYGARHYAEQILRACREAEVSAVEDSADPRVPRRPAA</sequence>
<name>A0A7W6AIZ4_9HYPH</name>
<dbReference type="EMBL" id="JACIDN010000007">
    <property type="protein sequence ID" value="MBB3904223.1"/>
    <property type="molecule type" value="Genomic_DNA"/>
</dbReference>